<keyword evidence="3 5" id="KW-0238">DNA-binding</keyword>
<evidence type="ECO:0000256" key="4">
    <source>
        <dbReference type="ARBA" id="ARBA00023163"/>
    </source>
</evidence>
<dbReference type="AlphaFoldDB" id="A0A6J4R089"/>
<dbReference type="GO" id="GO:0016987">
    <property type="term" value="F:sigma factor activity"/>
    <property type="evidence" value="ECO:0007669"/>
    <property type="project" value="UniProtKB-KW"/>
</dbReference>
<dbReference type="EMBL" id="CADCVH010000072">
    <property type="protein sequence ID" value="CAA9460298.1"/>
    <property type="molecule type" value="Genomic_DNA"/>
</dbReference>
<evidence type="ECO:0000256" key="5">
    <source>
        <dbReference type="RuleBase" id="RU000716"/>
    </source>
</evidence>
<reference evidence="7" key="1">
    <citation type="submission" date="2020-02" db="EMBL/GenBank/DDBJ databases">
        <authorList>
            <person name="Meier V. D."/>
        </authorList>
    </citation>
    <scope>NUCLEOTIDE SEQUENCE</scope>
    <source>
        <strain evidence="7">AVDCRST_MAG02</strain>
    </source>
</reference>
<name>A0A6J4R089_9ACTN</name>
<organism evidence="7">
    <name type="scientific">uncultured Rubrobacteraceae bacterium</name>
    <dbReference type="NCBI Taxonomy" id="349277"/>
    <lineage>
        <taxon>Bacteria</taxon>
        <taxon>Bacillati</taxon>
        <taxon>Actinomycetota</taxon>
        <taxon>Rubrobacteria</taxon>
        <taxon>Rubrobacterales</taxon>
        <taxon>Rubrobacteraceae</taxon>
        <taxon>environmental samples</taxon>
    </lineage>
</organism>
<sequence>MDERGAVERLKRGDIGGLETLVRAHQARAVQAAYLILRDRASAEDVAQNAFVRAYERIGTFDASRPFGPWFMRVVVNDAVKAAARRERTAAPRR</sequence>
<dbReference type="InterPro" id="IPR007627">
    <property type="entry name" value="RNA_pol_sigma70_r2"/>
</dbReference>
<accession>A0A6J4R089</accession>
<evidence type="ECO:0000313" key="7">
    <source>
        <dbReference type="EMBL" id="CAA9460298.1"/>
    </source>
</evidence>
<gene>
    <name evidence="7" type="ORF">AVDCRST_MAG02-2046</name>
</gene>
<dbReference type="InterPro" id="IPR000838">
    <property type="entry name" value="RNA_pol_sigma70_ECF_CS"/>
</dbReference>
<evidence type="ECO:0000259" key="6">
    <source>
        <dbReference type="Pfam" id="PF04542"/>
    </source>
</evidence>
<proteinExistence type="inferred from homology"/>
<dbReference type="Pfam" id="PF04542">
    <property type="entry name" value="Sigma70_r2"/>
    <property type="match status" value="1"/>
</dbReference>
<keyword evidence="1 5" id="KW-0805">Transcription regulation</keyword>
<dbReference type="InterPro" id="IPR013325">
    <property type="entry name" value="RNA_pol_sigma_r2"/>
</dbReference>
<dbReference type="InterPro" id="IPR039425">
    <property type="entry name" value="RNA_pol_sigma-70-like"/>
</dbReference>
<comment type="similarity">
    <text evidence="5">Belongs to the sigma-70 factor family. ECF subfamily.</text>
</comment>
<dbReference type="GO" id="GO:0006352">
    <property type="term" value="P:DNA-templated transcription initiation"/>
    <property type="evidence" value="ECO:0007669"/>
    <property type="project" value="InterPro"/>
</dbReference>
<evidence type="ECO:0000256" key="1">
    <source>
        <dbReference type="ARBA" id="ARBA00023015"/>
    </source>
</evidence>
<dbReference type="PROSITE" id="PS01063">
    <property type="entry name" value="SIGMA70_ECF"/>
    <property type="match status" value="1"/>
</dbReference>
<keyword evidence="2 5" id="KW-0731">Sigma factor</keyword>
<evidence type="ECO:0000256" key="2">
    <source>
        <dbReference type="ARBA" id="ARBA00023082"/>
    </source>
</evidence>
<keyword evidence="4 5" id="KW-0804">Transcription</keyword>
<dbReference type="SUPFAM" id="SSF88946">
    <property type="entry name" value="Sigma2 domain of RNA polymerase sigma factors"/>
    <property type="match status" value="1"/>
</dbReference>
<protein>
    <recommendedName>
        <fullName evidence="5">RNA polymerase sigma factor</fullName>
    </recommendedName>
</protein>
<dbReference type="PANTHER" id="PTHR43133">
    <property type="entry name" value="RNA POLYMERASE ECF-TYPE SIGMA FACTO"/>
    <property type="match status" value="1"/>
</dbReference>
<dbReference type="Gene3D" id="1.10.1740.10">
    <property type="match status" value="1"/>
</dbReference>
<dbReference type="GO" id="GO:0003677">
    <property type="term" value="F:DNA binding"/>
    <property type="evidence" value="ECO:0007669"/>
    <property type="project" value="UniProtKB-KW"/>
</dbReference>
<dbReference type="PANTHER" id="PTHR43133:SF51">
    <property type="entry name" value="RNA POLYMERASE SIGMA FACTOR"/>
    <property type="match status" value="1"/>
</dbReference>
<evidence type="ECO:0000256" key="3">
    <source>
        <dbReference type="ARBA" id="ARBA00023125"/>
    </source>
</evidence>
<feature type="domain" description="RNA polymerase sigma-70 region 2" evidence="6">
    <location>
        <begin position="21"/>
        <end position="88"/>
    </location>
</feature>